<feature type="compositionally biased region" description="Pro residues" evidence="6">
    <location>
        <begin position="1"/>
        <end position="12"/>
    </location>
</feature>
<feature type="compositionally biased region" description="Acidic residues" evidence="6">
    <location>
        <begin position="34"/>
        <end position="43"/>
    </location>
</feature>
<reference evidence="7" key="2">
    <citation type="submission" date="2025-09" db="UniProtKB">
        <authorList>
            <consortium name="Ensembl"/>
        </authorList>
    </citation>
    <scope>IDENTIFICATION</scope>
</reference>
<evidence type="ECO:0000256" key="6">
    <source>
        <dbReference type="SAM" id="MobiDB-lite"/>
    </source>
</evidence>
<dbReference type="Ensembl" id="ENSPCET00000013593.1">
    <property type="protein sequence ID" value="ENSPCEP00000013116.1"/>
    <property type="gene ID" value="ENSPCEG00000010305.1"/>
</dbReference>
<evidence type="ECO:0000256" key="1">
    <source>
        <dbReference type="ARBA" id="ARBA00023054"/>
    </source>
</evidence>
<evidence type="ECO:0000256" key="3">
    <source>
        <dbReference type="ARBA" id="ARBA00041790"/>
    </source>
</evidence>
<organism evidence="7 8">
    <name type="scientific">Pelusios castaneus</name>
    <name type="common">West African mud turtle</name>
    <dbReference type="NCBI Taxonomy" id="367368"/>
    <lineage>
        <taxon>Eukaryota</taxon>
        <taxon>Metazoa</taxon>
        <taxon>Chordata</taxon>
        <taxon>Craniata</taxon>
        <taxon>Vertebrata</taxon>
        <taxon>Euteleostomi</taxon>
        <taxon>Archelosauria</taxon>
        <taxon>Testudinata</taxon>
        <taxon>Testudines</taxon>
        <taxon>Pleurodira</taxon>
        <taxon>Pelomedusidae</taxon>
        <taxon>Pelusios</taxon>
    </lineage>
</organism>
<dbReference type="PANTHER" id="PTHR32123">
    <property type="entry name" value="BICD FAMILY-LIKE CARGO ADAPTER"/>
    <property type="match status" value="1"/>
</dbReference>
<name>A0A8C8S2A8_9SAUR</name>
<keyword evidence="8" id="KW-1185">Reference proteome</keyword>
<dbReference type="GO" id="GO:0047496">
    <property type="term" value="P:vesicle transport along microtubule"/>
    <property type="evidence" value="ECO:0007669"/>
    <property type="project" value="TreeGrafter"/>
</dbReference>
<dbReference type="GO" id="GO:0055107">
    <property type="term" value="P:Golgi to secretory granule transport"/>
    <property type="evidence" value="ECO:0007669"/>
    <property type="project" value="TreeGrafter"/>
</dbReference>
<dbReference type="PANTHER" id="PTHR32123:SF11">
    <property type="entry name" value="BICD FAMILY-LIKE CARGO ADAPTER 2-RELATED"/>
    <property type="match status" value="1"/>
</dbReference>
<protein>
    <recommendedName>
        <fullName evidence="2">BICD family-like cargo adapter 2</fullName>
    </recommendedName>
    <alternativeName>
        <fullName evidence="3">Bicaudal D-related protein 2</fullName>
    </alternativeName>
    <alternativeName>
        <fullName evidence="4">Coiled-coil domain-containing protein 64B</fullName>
    </alternativeName>
</protein>
<keyword evidence="1 5" id="KW-0175">Coiled coil</keyword>
<proteinExistence type="predicted"/>
<feature type="compositionally biased region" description="Basic and acidic residues" evidence="6">
    <location>
        <begin position="13"/>
        <end position="28"/>
    </location>
</feature>
<feature type="coiled-coil region" evidence="5">
    <location>
        <begin position="132"/>
        <end position="308"/>
    </location>
</feature>
<accession>A0A8C8S2A8</accession>
<reference evidence="7" key="1">
    <citation type="submission" date="2025-08" db="UniProtKB">
        <authorList>
            <consortium name="Ensembl"/>
        </authorList>
    </citation>
    <scope>IDENTIFICATION</scope>
</reference>
<evidence type="ECO:0000256" key="2">
    <source>
        <dbReference type="ARBA" id="ARBA00040983"/>
    </source>
</evidence>
<sequence>HSRPPPPSPPPFPKRDTPPPHTDPHLEWRGGSGLEDEGDPETDDLGVLLQRKEKDLLLAAGLGKMLLEQNEELRGRSPPTPSYFWLREVAGMLGVGLSTIRDSSSRPRLSVSLPCSSFHQPPRLEQEKYELRRRLESEVAEWETRAAELEGDLAALRAQLGHQRLEQQDTSRESCQAVQELSEQNQRLAEQLSQASQLEQRLQDELMALRIEHRTLGMSSAEHAARSQSLKAENLMLQERKQDLERQTQKLRDENDAVQGLMEMLHENLLLVRRELREKEGQRLQTEAEELRVSNRQLQRRVREMTEELRLGDSDTSVTSLQSEIEASPVPHCGLGACPRSPPLGTPLPAEALSLRWGALGRTSGLRGPGEGLPSCASPIPSLCAQLTLQHVELSSLREELASQRRLFQESDRDETLKLAVADRDEAIINQMEMELAQVSLERDSMSQQLLTAIHQKMALSQELEAWQDDMQFIIHQQLQLQRQQERTPMSSQASPRTLVQAKTSPFFRRGNSAPNGISFLSLFKKS</sequence>
<evidence type="ECO:0000256" key="4">
    <source>
        <dbReference type="ARBA" id="ARBA00043196"/>
    </source>
</evidence>
<dbReference type="Proteomes" id="UP000694393">
    <property type="component" value="Unplaced"/>
</dbReference>
<evidence type="ECO:0000313" key="7">
    <source>
        <dbReference type="Ensembl" id="ENSPCEP00000013116.1"/>
    </source>
</evidence>
<evidence type="ECO:0000256" key="5">
    <source>
        <dbReference type="SAM" id="Coils"/>
    </source>
</evidence>
<feature type="region of interest" description="Disordered" evidence="6">
    <location>
        <begin position="1"/>
        <end position="43"/>
    </location>
</feature>
<evidence type="ECO:0000313" key="8">
    <source>
        <dbReference type="Proteomes" id="UP000694393"/>
    </source>
</evidence>
<dbReference type="AlphaFoldDB" id="A0A8C8S2A8"/>
<dbReference type="InterPro" id="IPR051149">
    <property type="entry name" value="Spindly/BICDR_Dynein_Adapter"/>
</dbReference>